<dbReference type="Pfam" id="PF00560">
    <property type="entry name" value="LRR_1"/>
    <property type="match status" value="2"/>
</dbReference>
<dbReference type="InParanoid" id="A0A1E7EZB0"/>
<feature type="non-terminal residue" evidence="3">
    <location>
        <position position="1"/>
    </location>
</feature>
<evidence type="ECO:0008006" key="5">
    <source>
        <dbReference type="Google" id="ProtNLM"/>
    </source>
</evidence>
<reference evidence="3 4" key="1">
    <citation type="submission" date="2016-09" db="EMBL/GenBank/DDBJ databases">
        <title>Extensive genetic diversity and differential bi-allelic expression allows diatom success in the polar Southern Ocean.</title>
        <authorList>
            <consortium name="DOE Joint Genome Institute"/>
            <person name="Mock T."/>
            <person name="Otillar R.P."/>
            <person name="Strauss J."/>
            <person name="Dupont C."/>
            <person name="Frickenhaus S."/>
            <person name="Maumus F."/>
            <person name="Mcmullan M."/>
            <person name="Sanges R."/>
            <person name="Schmutz J."/>
            <person name="Toseland A."/>
            <person name="Valas R."/>
            <person name="Veluchamy A."/>
            <person name="Ward B.J."/>
            <person name="Allen A."/>
            <person name="Barry K."/>
            <person name="Falciatore A."/>
            <person name="Ferrante M."/>
            <person name="Fortunato A.E."/>
            <person name="Gloeckner G."/>
            <person name="Gruber A."/>
            <person name="Hipkin R."/>
            <person name="Janech M."/>
            <person name="Kroth P."/>
            <person name="Leese F."/>
            <person name="Lindquist E."/>
            <person name="Lyon B.R."/>
            <person name="Martin J."/>
            <person name="Mayer C."/>
            <person name="Parker M."/>
            <person name="Quesneville H."/>
            <person name="Raymond J."/>
            <person name="Uhlig C."/>
            <person name="Valentin K.U."/>
            <person name="Worden A.Z."/>
            <person name="Armbrust E.V."/>
            <person name="Bowler C."/>
            <person name="Green B."/>
            <person name="Moulton V."/>
            <person name="Van Oosterhout C."/>
            <person name="Grigoriev I."/>
        </authorList>
    </citation>
    <scope>NUCLEOTIDE SEQUENCE [LARGE SCALE GENOMIC DNA]</scope>
    <source>
        <strain evidence="3 4">CCMP1102</strain>
    </source>
</reference>
<feature type="non-terminal residue" evidence="3">
    <location>
        <position position="89"/>
    </location>
</feature>
<evidence type="ECO:0000313" key="3">
    <source>
        <dbReference type="EMBL" id="OEU11169.1"/>
    </source>
</evidence>
<dbReference type="InterPro" id="IPR053038">
    <property type="entry name" value="RLP_Defense"/>
</dbReference>
<dbReference type="SUPFAM" id="SSF52058">
    <property type="entry name" value="L domain-like"/>
    <property type="match status" value="1"/>
</dbReference>
<dbReference type="AlphaFoldDB" id="A0A1E7EZB0"/>
<dbReference type="FunFam" id="3.80.10.10:FF:000041">
    <property type="entry name" value="LRR receptor-like serine/threonine-protein kinase ERECTA"/>
    <property type="match status" value="1"/>
</dbReference>
<dbReference type="InterPro" id="IPR001611">
    <property type="entry name" value="Leu-rich_rpt"/>
</dbReference>
<keyword evidence="4" id="KW-1185">Reference proteome</keyword>
<accession>A0A1E7EZB0</accession>
<dbReference type="EMBL" id="KV784369">
    <property type="protein sequence ID" value="OEU11169.1"/>
    <property type="molecule type" value="Genomic_DNA"/>
</dbReference>
<dbReference type="PANTHER" id="PTHR48064:SF6">
    <property type="entry name" value="RECEPTOR-LIKE PROTEIN KINASE 2"/>
    <property type="match status" value="1"/>
</dbReference>
<evidence type="ECO:0000313" key="4">
    <source>
        <dbReference type="Proteomes" id="UP000095751"/>
    </source>
</evidence>
<evidence type="ECO:0000256" key="2">
    <source>
        <dbReference type="ARBA" id="ARBA00022737"/>
    </source>
</evidence>
<keyword evidence="2" id="KW-0677">Repeat</keyword>
<name>A0A1E7EZB0_9STRA</name>
<evidence type="ECO:0000256" key="1">
    <source>
        <dbReference type="ARBA" id="ARBA00022614"/>
    </source>
</evidence>
<dbReference type="Gene3D" id="3.80.10.10">
    <property type="entry name" value="Ribonuclease Inhibitor"/>
    <property type="match status" value="1"/>
</dbReference>
<gene>
    <name evidence="3" type="ORF">FRACYDRAFT_144741</name>
</gene>
<proteinExistence type="predicted"/>
<dbReference type="KEGG" id="fcy:FRACYDRAFT_144741"/>
<dbReference type="Proteomes" id="UP000095751">
    <property type="component" value="Unassembled WGS sequence"/>
</dbReference>
<dbReference type="OrthoDB" id="204884at2759"/>
<dbReference type="PANTHER" id="PTHR48064">
    <property type="entry name" value="OS01G0750400 PROTEIN"/>
    <property type="match status" value="1"/>
</dbReference>
<protein>
    <recommendedName>
        <fullName evidence="5">L domain-like protein</fullName>
    </recommendedName>
</protein>
<organism evidence="3 4">
    <name type="scientific">Fragilariopsis cylindrus CCMP1102</name>
    <dbReference type="NCBI Taxonomy" id="635003"/>
    <lineage>
        <taxon>Eukaryota</taxon>
        <taxon>Sar</taxon>
        <taxon>Stramenopiles</taxon>
        <taxon>Ochrophyta</taxon>
        <taxon>Bacillariophyta</taxon>
        <taxon>Bacillariophyceae</taxon>
        <taxon>Bacillariophycidae</taxon>
        <taxon>Bacillariales</taxon>
        <taxon>Bacillariaceae</taxon>
        <taxon>Fragilariopsis</taxon>
    </lineage>
</organism>
<keyword evidence="1" id="KW-0433">Leucine-rich repeat</keyword>
<sequence length="89" mass="9505">EILGLGQNNLSGSIPSTLVLPTSLIYLNIPHNQLTGTLPSEIWNNSTLEHISFESNNLTGPIPSQLIMNNLDSLKAVLLSGNDLTGNIP</sequence>
<dbReference type="InterPro" id="IPR032675">
    <property type="entry name" value="LRR_dom_sf"/>
</dbReference>